<gene>
    <name evidence="1" type="ORF">DFJ67_0535</name>
</gene>
<protein>
    <submittedName>
        <fullName evidence="1">Uncharacterized protein</fullName>
    </submittedName>
</protein>
<proteinExistence type="predicted"/>
<organism evidence="1 2">
    <name type="scientific">Asanoa ferruginea</name>
    <dbReference type="NCBI Taxonomy" id="53367"/>
    <lineage>
        <taxon>Bacteria</taxon>
        <taxon>Bacillati</taxon>
        <taxon>Actinomycetota</taxon>
        <taxon>Actinomycetes</taxon>
        <taxon>Micromonosporales</taxon>
        <taxon>Micromonosporaceae</taxon>
        <taxon>Asanoa</taxon>
    </lineage>
</organism>
<evidence type="ECO:0000313" key="1">
    <source>
        <dbReference type="EMBL" id="REF94596.1"/>
    </source>
</evidence>
<evidence type="ECO:0000313" key="2">
    <source>
        <dbReference type="Proteomes" id="UP000256913"/>
    </source>
</evidence>
<keyword evidence="2" id="KW-1185">Reference proteome</keyword>
<accession>A0A3D9ZB07</accession>
<sequence length="223" mass="23309">MLTQAGATDAQIKKSLGLIRVPGDSAPDVAPLSSNTSATVGTPSIYYETARQLHYASTNFRWTNLSTMGDGAYGGGNVGGRDAFAIRFSQDVQNHGVAASFCPGNWTGATPYPTTKPGCIVVSPEDNNSDGASFAYQDRTQGARCSGTDYPSCGIYVGAQGTLVFTFKKTGTGCLQVFSKYGHTWSSTTISGVSLSNSGITMNFSSTSNKWEISSPNSGKLGC</sequence>
<dbReference type="AlphaFoldDB" id="A0A3D9ZB07"/>
<reference evidence="1 2" key="1">
    <citation type="submission" date="2018-08" db="EMBL/GenBank/DDBJ databases">
        <title>Sequencing the genomes of 1000 actinobacteria strains.</title>
        <authorList>
            <person name="Klenk H.-P."/>
        </authorList>
    </citation>
    <scope>NUCLEOTIDE SEQUENCE [LARGE SCALE GENOMIC DNA]</scope>
    <source>
        <strain evidence="1 2">DSM 44099</strain>
    </source>
</reference>
<name>A0A3D9ZB07_9ACTN</name>
<comment type="caution">
    <text evidence="1">The sequence shown here is derived from an EMBL/GenBank/DDBJ whole genome shotgun (WGS) entry which is preliminary data.</text>
</comment>
<dbReference type="EMBL" id="QUMQ01000001">
    <property type="protein sequence ID" value="REF94596.1"/>
    <property type="molecule type" value="Genomic_DNA"/>
</dbReference>
<dbReference type="Proteomes" id="UP000256913">
    <property type="component" value="Unassembled WGS sequence"/>
</dbReference>